<gene>
    <name evidence="5" type="ORF">C2869_00755</name>
</gene>
<keyword evidence="2" id="KW-0175">Coiled coil</keyword>
<feature type="active site" evidence="1">
    <location>
        <position position="141"/>
    </location>
</feature>
<name>A0A2S0VLH5_9ALTE</name>
<dbReference type="SUPFAM" id="SSF53335">
    <property type="entry name" value="S-adenosyl-L-methionine-dependent methyltransferases"/>
    <property type="match status" value="1"/>
</dbReference>
<dbReference type="GO" id="GO:0006935">
    <property type="term" value="P:chemotaxis"/>
    <property type="evidence" value="ECO:0007669"/>
    <property type="project" value="UniProtKB-UniRule"/>
</dbReference>
<feature type="domain" description="CheR-type methyltransferase" evidence="4">
    <location>
        <begin position="207"/>
        <end position="482"/>
    </location>
</feature>
<dbReference type="GO" id="GO:0008757">
    <property type="term" value="F:S-adenosylmethionine-dependent methyltransferase activity"/>
    <property type="evidence" value="ECO:0007669"/>
    <property type="project" value="InterPro"/>
</dbReference>
<dbReference type="Gene3D" id="3.40.50.150">
    <property type="entry name" value="Vaccinia Virus protein VP39"/>
    <property type="match status" value="1"/>
</dbReference>
<dbReference type="Proteomes" id="UP000244441">
    <property type="component" value="Chromosome"/>
</dbReference>
<feature type="coiled-coil region" evidence="2">
    <location>
        <begin position="651"/>
        <end position="738"/>
    </location>
</feature>
<accession>A0A2S0VLH5</accession>
<evidence type="ECO:0000256" key="1">
    <source>
        <dbReference type="PROSITE-ProRule" id="PRU00050"/>
    </source>
</evidence>
<sequence length="843" mass="95554">MSPANSNNNNQQPSHVVAIGASAGGLEALQALFRIMPNDLGVSFVVIQHLSPDFKSMMDELLGKNTTMPTHQVKEGEKLLANNIYLIPAGKVMRIVEGTIYLSDLPPDNRINLPINEFFRSLAESEQNRSIGIILSGTGSDGSRGVQALKEVGGLVICQEPEQTQFDGMTVNAINTGSVDFVLPIEKMPEQIKFFINSPHRQRDAQDFSIHLSENAEILESILKQVRSETDLDFRVYKESTISRRIEHRMAILSQTSLPQYLQYIKKNKNEISQLKQDLLIGVTQFYRDMEVWERVTQEVIDPLILNKPEDETIRVWIAGCSTGEEAYTVALLFLNAMDRLNVHRMLKIFASDVDQTAIAFGANGVYPASIATEVSTSDISRYFIQLSDGSYQVSKRLRSTVVFATHNLIQDPPFSNMDMISCRNTLIYLQNEAQQKALAFFHFALKLNGSLVLGSAETTNSLTAYFEVADNRMRIYRKNKDIRIPLTAISADSNIKHKGYHPRSIPQFIERSNVRTNNHTKTKDLGRSTLFDRFVPPTFVCNNKGILVYTYGDTSNYTVKLRAGEVTNDLSDILHKDIVSHALTVIHQVIRENTSVVFEDVSITLGDEHETVSLEAMPFSEQNSDRQYVALSILRNSAPLQEGVQKYTLDEQAERRINELDQALIESQKLYREALEDLDTTSEELQSSNEELMAANEELQSTNEELQSVNEELYTVNGEYQQKIAELTTINDDLENLFKATRLAVLFLDKELKIRRFTPAMREYLNVIELDIDRPIKDITQVFNIKELYPTLEAVNNECIEKRFEVNVSEELIIVINATPYRRHMDNEGVVLTMQKIEHGTD</sequence>
<dbReference type="GO" id="GO:0000156">
    <property type="term" value="F:phosphorelay response regulator activity"/>
    <property type="evidence" value="ECO:0007669"/>
    <property type="project" value="InterPro"/>
</dbReference>
<dbReference type="InterPro" id="IPR029063">
    <property type="entry name" value="SAM-dependent_MTases_sf"/>
</dbReference>
<dbReference type="GO" id="GO:0008984">
    <property type="term" value="F:protein-glutamate methylesterase activity"/>
    <property type="evidence" value="ECO:0007669"/>
    <property type="project" value="InterPro"/>
</dbReference>
<evidence type="ECO:0000313" key="6">
    <source>
        <dbReference type="Proteomes" id="UP000244441"/>
    </source>
</evidence>
<keyword evidence="1" id="KW-0378">Hydrolase</keyword>
<dbReference type="InterPro" id="IPR022641">
    <property type="entry name" value="CheR_N"/>
</dbReference>
<dbReference type="Pfam" id="PF01739">
    <property type="entry name" value="CheR"/>
    <property type="match status" value="1"/>
</dbReference>
<dbReference type="PANTHER" id="PTHR24422:SF27">
    <property type="entry name" value="PROTEIN-GLUTAMATE O-METHYLTRANSFERASE"/>
    <property type="match status" value="1"/>
</dbReference>
<dbReference type="AlphaFoldDB" id="A0A2S0VLH5"/>
<dbReference type="InterPro" id="IPR050903">
    <property type="entry name" value="Bact_Chemotaxis_MeTrfase"/>
</dbReference>
<feature type="domain" description="CheB-type methylesterase" evidence="3">
    <location>
        <begin position="3"/>
        <end position="199"/>
    </location>
</feature>
<dbReference type="Gene3D" id="3.30.450.20">
    <property type="entry name" value="PAS domain"/>
    <property type="match status" value="1"/>
</dbReference>
<proteinExistence type="predicted"/>
<evidence type="ECO:0000259" key="3">
    <source>
        <dbReference type="PROSITE" id="PS50122"/>
    </source>
</evidence>
<dbReference type="PROSITE" id="PS50123">
    <property type="entry name" value="CHER"/>
    <property type="match status" value="1"/>
</dbReference>
<dbReference type="OrthoDB" id="9816309at2"/>
<dbReference type="Pfam" id="PF13596">
    <property type="entry name" value="PAS_10"/>
    <property type="match status" value="1"/>
</dbReference>
<dbReference type="InterPro" id="IPR000673">
    <property type="entry name" value="Sig_transdc_resp-reg_Me-estase"/>
</dbReference>
<dbReference type="Pfam" id="PF03705">
    <property type="entry name" value="CheR_N"/>
    <property type="match status" value="1"/>
</dbReference>
<evidence type="ECO:0000259" key="4">
    <source>
        <dbReference type="PROSITE" id="PS50123"/>
    </source>
</evidence>
<dbReference type="KEGG" id="cate:C2869_00755"/>
<dbReference type="SUPFAM" id="SSF52738">
    <property type="entry name" value="Methylesterase CheB, C-terminal domain"/>
    <property type="match status" value="1"/>
</dbReference>
<dbReference type="SMART" id="SM00138">
    <property type="entry name" value="MeTrc"/>
    <property type="match status" value="1"/>
</dbReference>
<keyword evidence="1" id="KW-0145">Chemotaxis</keyword>
<feature type="active site" evidence="1">
    <location>
        <position position="49"/>
    </location>
</feature>
<dbReference type="Gene3D" id="3.40.50.180">
    <property type="entry name" value="Methylesterase CheB, C-terminal domain"/>
    <property type="match status" value="1"/>
</dbReference>
<dbReference type="RefSeq" id="WP_108601136.1">
    <property type="nucleotide sequence ID" value="NZ_CP026604.1"/>
</dbReference>
<dbReference type="GO" id="GO:0005737">
    <property type="term" value="C:cytoplasm"/>
    <property type="evidence" value="ECO:0007669"/>
    <property type="project" value="InterPro"/>
</dbReference>
<dbReference type="InterPro" id="IPR035909">
    <property type="entry name" value="CheB_C"/>
</dbReference>
<dbReference type="PANTHER" id="PTHR24422">
    <property type="entry name" value="CHEMOTAXIS PROTEIN METHYLTRANSFERASE"/>
    <property type="match status" value="1"/>
</dbReference>
<dbReference type="PRINTS" id="PR00996">
    <property type="entry name" value="CHERMTFRASE"/>
</dbReference>
<reference evidence="5 6" key="1">
    <citation type="submission" date="2018-01" db="EMBL/GenBank/DDBJ databases">
        <title>Genome sequence of a Cantenovulum-like bacteria.</title>
        <authorList>
            <person name="Tan W.R."/>
            <person name="Lau N.-S."/>
            <person name="Go F."/>
            <person name="Amirul A.-A.A."/>
        </authorList>
    </citation>
    <scope>NUCLEOTIDE SEQUENCE [LARGE SCALE GENOMIC DNA]</scope>
    <source>
        <strain evidence="5 6">CCB-QB4</strain>
    </source>
</reference>
<dbReference type="CDD" id="cd16434">
    <property type="entry name" value="CheB-CheR_fusion"/>
    <property type="match status" value="1"/>
</dbReference>
<dbReference type="InterPro" id="IPR022642">
    <property type="entry name" value="CheR_C"/>
</dbReference>
<dbReference type="SUPFAM" id="SSF47757">
    <property type="entry name" value="Chemotaxis receptor methyltransferase CheR, N-terminal domain"/>
    <property type="match status" value="1"/>
</dbReference>
<organism evidence="5 6">
    <name type="scientific">Saccharobesus litoralis</name>
    <dbReference type="NCBI Taxonomy" id="2172099"/>
    <lineage>
        <taxon>Bacteria</taxon>
        <taxon>Pseudomonadati</taxon>
        <taxon>Pseudomonadota</taxon>
        <taxon>Gammaproteobacteria</taxon>
        <taxon>Alteromonadales</taxon>
        <taxon>Alteromonadaceae</taxon>
        <taxon>Saccharobesus</taxon>
    </lineage>
</organism>
<dbReference type="Pfam" id="PF01339">
    <property type="entry name" value="CheB_methylest"/>
    <property type="match status" value="1"/>
</dbReference>
<dbReference type="InterPro" id="IPR000780">
    <property type="entry name" value="CheR_MeTrfase"/>
</dbReference>
<dbReference type="PROSITE" id="PS50122">
    <property type="entry name" value="CHEB"/>
    <property type="match status" value="1"/>
</dbReference>
<protein>
    <submittedName>
        <fullName evidence="5">Chemotaxis protein CheR</fullName>
    </submittedName>
</protein>
<evidence type="ECO:0000313" key="5">
    <source>
        <dbReference type="EMBL" id="AWB65058.1"/>
    </source>
</evidence>
<keyword evidence="6" id="KW-1185">Reference proteome</keyword>
<dbReference type="EMBL" id="CP026604">
    <property type="protein sequence ID" value="AWB65058.1"/>
    <property type="molecule type" value="Genomic_DNA"/>
</dbReference>
<feature type="active site" evidence="1">
    <location>
        <position position="22"/>
    </location>
</feature>
<evidence type="ECO:0000256" key="2">
    <source>
        <dbReference type="SAM" id="Coils"/>
    </source>
</evidence>